<dbReference type="InterPro" id="IPR050500">
    <property type="entry name" value="Phos_Acetyltrans/Butyryltrans"/>
</dbReference>
<dbReference type="Gene3D" id="3.40.718.10">
    <property type="entry name" value="Isopropylmalate Dehydrogenase"/>
    <property type="match status" value="1"/>
</dbReference>
<dbReference type="AlphaFoldDB" id="A0A398D5P1"/>
<evidence type="ECO:0000313" key="5">
    <source>
        <dbReference type="EMBL" id="RIE08799.1"/>
    </source>
</evidence>
<evidence type="ECO:0000256" key="2">
    <source>
        <dbReference type="ARBA" id="ARBA00022679"/>
    </source>
</evidence>
<dbReference type="Pfam" id="PF01515">
    <property type="entry name" value="PTA_PTB"/>
    <property type="match status" value="2"/>
</dbReference>
<comment type="caution">
    <text evidence="5">The sequence shown here is derived from an EMBL/GenBank/DDBJ whole genome shotgun (WGS) entry which is preliminary data.</text>
</comment>
<proteinExistence type="inferred from homology"/>
<dbReference type="Proteomes" id="UP000266260">
    <property type="component" value="Unassembled WGS sequence"/>
</dbReference>
<feature type="domain" description="Phosphate acetyl/butaryl transferase" evidence="4">
    <location>
        <begin position="83"/>
        <end position="296"/>
    </location>
</feature>
<comment type="similarity">
    <text evidence="1">Belongs to the phosphate acetyltransferase and butyryltransferase family.</text>
</comment>
<sequence length="300" mass="31528">MGPMTHLSDIAAAVKGLPRKRMAVAYGEDVHTLQAVQRAVREGIVDAVVVGSAAKIAEVASASDVDTSLFEIMDVQGELPSVKAAVKLVRDGSAHMLMKGLAHTDNYMRGILDKQNGLLPEGGLLSHVAVFEAPNYPRLIIVSDVAVVPLPSLQDKVRITKLTVGVVHSLRIDVPKVAFLSASESVLKFASSQEAAVLAGMAVRKQFGAIIGEGPISIDCALFPDACQVKGFMGRIQGDADIIIVPNIESGNVFYKVLCRFGSGEVAAMVTGTTAPCILASRGDSEDSKFYSIALGALNA</sequence>
<organism evidence="5 6">
    <name type="scientific">Candidatus Cryosericum odellii</name>
    <dbReference type="NCBI Taxonomy" id="2290917"/>
    <lineage>
        <taxon>Bacteria</taxon>
        <taxon>Pseudomonadati</taxon>
        <taxon>Caldisericota/Cryosericota group</taxon>
        <taxon>Candidatus Cryosericota</taxon>
        <taxon>Candidatus Cryosericia</taxon>
        <taxon>Candidatus Cryosericales</taxon>
        <taxon>Candidatus Cryosericaceae</taxon>
        <taxon>Candidatus Cryosericum</taxon>
    </lineage>
</organism>
<dbReference type="PANTHER" id="PTHR43356:SF2">
    <property type="entry name" value="PHOSPHATE ACETYLTRANSFERASE"/>
    <property type="match status" value="1"/>
</dbReference>
<evidence type="ECO:0000313" key="6">
    <source>
        <dbReference type="Proteomes" id="UP000266260"/>
    </source>
</evidence>
<dbReference type="GO" id="GO:0016746">
    <property type="term" value="F:acyltransferase activity"/>
    <property type="evidence" value="ECO:0007669"/>
    <property type="project" value="UniProtKB-KW"/>
</dbReference>
<accession>A0A398D5P1</accession>
<evidence type="ECO:0000256" key="1">
    <source>
        <dbReference type="ARBA" id="ARBA00005656"/>
    </source>
</evidence>
<evidence type="ECO:0000256" key="3">
    <source>
        <dbReference type="ARBA" id="ARBA00023315"/>
    </source>
</evidence>
<gene>
    <name evidence="5" type="ORF">SMC6_03510</name>
</gene>
<protein>
    <submittedName>
        <fullName evidence="5">Phosphate butyryltransferase</fullName>
    </submittedName>
</protein>
<keyword evidence="2 5" id="KW-0808">Transferase</keyword>
<dbReference type="RefSeq" id="WP_119175513.1">
    <property type="nucleotide sequence ID" value="NZ_QXIT01000066.1"/>
</dbReference>
<feature type="domain" description="Phosphate acetyl/butaryl transferase" evidence="4">
    <location>
        <begin position="18"/>
        <end position="77"/>
    </location>
</feature>
<reference evidence="5 6" key="1">
    <citation type="submission" date="2018-09" db="EMBL/GenBank/DDBJ databases">
        <title>Discovery and Ecogenomic Context for Candidatus Cryosericales, a Global Caldiserica Order Active in Thawing Permafrost.</title>
        <authorList>
            <person name="Martinez M.A."/>
            <person name="Woodcroft B.J."/>
            <person name="Ignacio Espinoza J.C."/>
            <person name="Zayed A."/>
            <person name="Singleton C.M."/>
            <person name="Boyd J."/>
            <person name="Li Y.-F."/>
            <person name="Purvine S."/>
            <person name="Maughan H."/>
            <person name="Hodgkins S.B."/>
            <person name="Anderson D."/>
            <person name="Sederholm M."/>
            <person name="Temperton B."/>
            <person name="Saleska S.R."/>
            <person name="Tyson G.W."/>
            <person name="Rich V.I."/>
        </authorList>
    </citation>
    <scope>NUCLEOTIDE SEQUENCE [LARGE SCALE GENOMIC DNA]</scope>
    <source>
        <strain evidence="5 6">SMC6</strain>
    </source>
</reference>
<name>A0A398D5P1_9BACT</name>
<evidence type="ECO:0000259" key="4">
    <source>
        <dbReference type="Pfam" id="PF01515"/>
    </source>
</evidence>
<dbReference type="SUPFAM" id="SSF53659">
    <property type="entry name" value="Isocitrate/Isopropylmalate dehydrogenase-like"/>
    <property type="match status" value="1"/>
</dbReference>
<dbReference type="PIRSF" id="PIRSF000428">
    <property type="entry name" value="P_Ac_trans"/>
    <property type="match status" value="1"/>
</dbReference>
<dbReference type="InterPro" id="IPR002505">
    <property type="entry name" value="PTA_PTB"/>
</dbReference>
<keyword evidence="6" id="KW-1185">Reference proteome</keyword>
<keyword evidence="3" id="KW-0012">Acyltransferase</keyword>
<dbReference type="PANTHER" id="PTHR43356">
    <property type="entry name" value="PHOSPHATE ACETYLTRANSFERASE"/>
    <property type="match status" value="1"/>
</dbReference>
<dbReference type="InterPro" id="IPR012147">
    <property type="entry name" value="P_Ac_Bu_trans"/>
</dbReference>
<dbReference type="EMBL" id="QXIT01000066">
    <property type="protein sequence ID" value="RIE08799.1"/>
    <property type="molecule type" value="Genomic_DNA"/>
</dbReference>